<evidence type="ECO:0000313" key="4">
    <source>
        <dbReference type="Proteomes" id="UP000504607"/>
    </source>
</evidence>
<keyword evidence="4" id="KW-1185">Reference proteome</keyword>
<feature type="domain" description="DUF3475" evidence="3">
    <location>
        <begin position="160"/>
        <end position="216"/>
    </location>
</feature>
<dbReference type="InParanoid" id="A0A6I9QJH5"/>
<dbReference type="PANTHER" id="PTHR31730">
    <property type="entry name" value="OS01G0873900 PROTEIN"/>
    <property type="match status" value="1"/>
</dbReference>
<evidence type="ECO:0000313" key="5">
    <source>
        <dbReference type="RefSeq" id="XP_010909398.1"/>
    </source>
</evidence>
<feature type="compositionally biased region" description="Polar residues" evidence="1">
    <location>
        <begin position="85"/>
        <end position="109"/>
    </location>
</feature>
<dbReference type="InterPro" id="IPR045021">
    <property type="entry name" value="PSI1/2/3"/>
</dbReference>
<feature type="region of interest" description="Disordered" evidence="1">
    <location>
        <begin position="585"/>
        <end position="617"/>
    </location>
</feature>
<feature type="region of interest" description="Disordered" evidence="1">
    <location>
        <begin position="79"/>
        <end position="109"/>
    </location>
</feature>
<evidence type="ECO:0000259" key="2">
    <source>
        <dbReference type="Pfam" id="PF05003"/>
    </source>
</evidence>
<feature type="compositionally biased region" description="Low complexity" evidence="1">
    <location>
        <begin position="603"/>
        <end position="613"/>
    </location>
</feature>
<proteinExistence type="predicted"/>
<dbReference type="Pfam" id="PF11961">
    <property type="entry name" value="DUF3475"/>
    <property type="match status" value="1"/>
</dbReference>
<sequence length="652" mass="72438">MGGICSKRSAVDKSPSETTLDANGLRDSGPMPTHSYDKMQCNPTVLPIGKAVESRLQEQSFSNSTVPNSGNILTGAAEAEPQLSRALSQKSRSTNSKPTGSAKTGTTKVSEVSSYLGRAGTVGLGKAVDVLDTLGSSMTSLHLSSAFVSATTTKGNKISILAFEVANTIVKGANLMQSLSKENIKHLKEEVLPSEGVQHLISKDMDELLRIAAADKREELKVFSKEVVRFGNRCKDPQWHNLDRYFDKLASELTTQEQLKEAEAVMQQLLTSVHYTAELYHELHALDRFEQDYRRKQQEEDSPNAVQRGDNLQILRQELKSQKKHVKGLKKRSLWSKNLEEVMEKLVDIVHFLHLKIHDAFGSADSDKPVKASVDSHKRLGPAGLALHYANIISQIDTLVSRSGSVPQNTRDTLYQGLPPSIKSALRSKLQLFQAKEELTIPQIKAEMEKTLRWLVPIANNTTKAHHGFGWVGEWANTGSEVNRKPAGQADLIRIETLHHADKEKTEGYILDLVVWLHHLISLSRSGNGGVRSPIKSPVRSPTQKRLTVKLPGNKPNAPSSMLTQEDQEMLRDVNFRKLTPGISKSQEFDTAKTRPCKHNRLSKSNSHSPTSSSKKDFFSIRRPSMVPIINFDIDKLKALDVIDRVDDLRKL</sequence>
<dbReference type="RefSeq" id="XP_010909398.1">
    <property type="nucleotide sequence ID" value="XM_010911096.3"/>
</dbReference>
<dbReference type="InterPro" id="IPR021864">
    <property type="entry name" value="DUF3475"/>
</dbReference>
<dbReference type="FunCoup" id="A0A6I9QJH5">
    <property type="interactions" value="3453"/>
</dbReference>
<evidence type="ECO:0000256" key="1">
    <source>
        <dbReference type="SAM" id="MobiDB-lite"/>
    </source>
</evidence>
<dbReference type="InterPro" id="IPR007700">
    <property type="entry name" value="DUF668"/>
</dbReference>
<gene>
    <name evidence="5" type="primary">LOC105035511</name>
</gene>
<dbReference type="GO" id="GO:0045927">
    <property type="term" value="P:positive regulation of growth"/>
    <property type="evidence" value="ECO:0007669"/>
    <property type="project" value="InterPro"/>
</dbReference>
<feature type="domain" description="DUF668" evidence="2">
    <location>
        <begin position="379"/>
        <end position="464"/>
    </location>
</feature>
<feature type="region of interest" description="Disordered" evidence="1">
    <location>
        <begin position="1"/>
        <end position="41"/>
    </location>
</feature>
<protein>
    <submittedName>
        <fullName evidence="5">Uncharacterized protein LOC105035511</fullName>
    </submittedName>
</protein>
<dbReference type="PANTHER" id="PTHR31730:SF32">
    <property type="entry name" value="PROTEIN PSK SIMULATOR 1"/>
    <property type="match status" value="1"/>
</dbReference>
<accession>A0A6I9QJH5</accession>
<organism evidence="4 5">
    <name type="scientific">Elaeis guineensis var. tenera</name>
    <name type="common">Oil palm</name>
    <dbReference type="NCBI Taxonomy" id="51953"/>
    <lineage>
        <taxon>Eukaryota</taxon>
        <taxon>Viridiplantae</taxon>
        <taxon>Streptophyta</taxon>
        <taxon>Embryophyta</taxon>
        <taxon>Tracheophyta</taxon>
        <taxon>Spermatophyta</taxon>
        <taxon>Magnoliopsida</taxon>
        <taxon>Liliopsida</taxon>
        <taxon>Arecaceae</taxon>
        <taxon>Arecoideae</taxon>
        <taxon>Cocoseae</taxon>
        <taxon>Elaeidinae</taxon>
        <taxon>Elaeis</taxon>
    </lineage>
</organism>
<name>A0A6I9QJH5_ELAGV</name>
<dbReference type="Pfam" id="PF05003">
    <property type="entry name" value="DUF668"/>
    <property type="match status" value="1"/>
</dbReference>
<reference evidence="5" key="1">
    <citation type="submission" date="2025-08" db="UniProtKB">
        <authorList>
            <consortium name="RefSeq"/>
        </authorList>
    </citation>
    <scope>IDENTIFICATION</scope>
</reference>
<dbReference type="Proteomes" id="UP000504607">
    <property type="component" value="Unplaced"/>
</dbReference>
<dbReference type="OrthoDB" id="2020544at2759"/>
<evidence type="ECO:0000259" key="3">
    <source>
        <dbReference type="Pfam" id="PF11961"/>
    </source>
</evidence>
<dbReference type="AlphaFoldDB" id="A0A6I9QJH5"/>